<evidence type="ECO:0000313" key="4">
    <source>
        <dbReference type="Proteomes" id="UP000321635"/>
    </source>
</evidence>
<evidence type="ECO:0000259" key="2">
    <source>
        <dbReference type="PROSITE" id="PS50937"/>
    </source>
</evidence>
<reference evidence="3 4" key="1">
    <citation type="submission" date="2019-07" db="EMBL/GenBank/DDBJ databases">
        <title>Whole genome shotgun sequence of Acetobacter nitrogenifigens NBRC 105050.</title>
        <authorList>
            <person name="Hosoyama A."/>
            <person name="Uohara A."/>
            <person name="Ohji S."/>
            <person name="Ichikawa N."/>
        </authorList>
    </citation>
    <scope>NUCLEOTIDE SEQUENCE [LARGE SCALE GENOMIC DNA]</scope>
    <source>
        <strain evidence="3 4">NBRC 105050</strain>
    </source>
</reference>
<dbReference type="STRING" id="1120919.GCA_000429165_03504"/>
<proteinExistence type="predicted"/>
<dbReference type="InterPro" id="IPR047057">
    <property type="entry name" value="MerR_fam"/>
</dbReference>
<dbReference type="PROSITE" id="PS50937">
    <property type="entry name" value="HTH_MERR_2"/>
    <property type="match status" value="1"/>
</dbReference>
<dbReference type="InterPro" id="IPR000551">
    <property type="entry name" value="MerR-type_HTH_dom"/>
</dbReference>
<evidence type="ECO:0000313" key="3">
    <source>
        <dbReference type="EMBL" id="GEN61437.1"/>
    </source>
</evidence>
<dbReference type="Proteomes" id="UP000321635">
    <property type="component" value="Unassembled WGS sequence"/>
</dbReference>
<dbReference type="PANTHER" id="PTHR30204">
    <property type="entry name" value="REDOX-CYCLING DRUG-SENSING TRANSCRIPTIONAL ACTIVATOR SOXR"/>
    <property type="match status" value="1"/>
</dbReference>
<accession>A0A511XER5</accession>
<dbReference type="Pfam" id="PF13411">
    <property type="entry name" value="MerR_1"/>
    <property type="match status" value="1"/>
</dbReference>
<comment type="caution">
    <text evidence="3">The sequence shown here is derived from an EMBL/GenBank/DDBJ whole genome shotgun (WGS) entry which is preliminary data.</text>
</comment>
<dbReference type="SMART" id="SM00422">
    <property type="entry name" value="HTH_MERR"/>
    <property type="match status" value="1"/>
</dbReference>
<protein>
    <submittedName>
        <fullName evidence="3">MerR family transcriptional regulator</fullName>
    </submittedName>
</protein>
<feature type="domain" description="HTH merR-type" evidence="2">
    <location>
        <begin position="13"/>
        <end position="80"/>
    </location>
</feature>
<evidence type="ECO:0000256" key="1">
    <source>
        <dbReference type="ARBA" id="ARBA00023125"/>
    </source>
</evidence>
<keyword evidence="4" id="KW-1185">Reference proteome</keyword>
<dbReference type="RefSeq" id="WP_026398950.1">
    <property type="nucleotide sequence ID" value="NZ_AUBI01000023.1"/>
</dbReference>
<dbReference type="InterPro" id="IPR009061">
    <property type="entry name" value="DNA-bd_dom_put_sf"/>
</dbReference>
<dbReference type="AlphaFoldDB" id="A0A511XER5"/>
<keyword evidence="1" id="KW-0238">DNA-binding</keyword>
<sequence>MSVDAEDPKENRLYSVSELSRELAITPRSMRFYEDKGLISPSRVGTTRVYSIRDRARMKLIIRGKQLGFTLRDIKQYLDLYDADPKHSAQKMLLLKQIQKKMRDLNAMSAAISATLSDLENIQQSLLNSFTVDAA</sequence>
<dbReference type="SUPFAM" id="SSF46955">
    <property type="entry name" value="Putative DNA-binding domain"/>
    <property type="match status" value="1"/>
</dbReference>
<dbReference type="Gene3D" id="1.10.1660.10">
    <property type="match status" value="1"/>
</dbReference>
<gene>
    <name evidence="3" type="ORF">ANI02nite_33210</name>
</gene>
<dbReference type="EMBL" id="BJYF01000037">
    <property type="protein sequence ID" value="GEN61437.1"/>
    <property type="molecule type" value="Genomic_DNA"/>
</dbReference>
<dbReference type="OrthoDB" id="9803659at2"/>
<name>A0A511XER5_9PROT</name>
<dbReference type="CDD" id="cd04776">
    <property type="entry name" value="HTH_GnyR"/>
    <property type="match status" value="1"/>
</dbReference>
<dbReference type="GO" id="GO:0003677">
    <property type="term" value="F:DNA binding"/>
    <property type="evidence" value="ECO:0007669"/>
    <property type="project" value="UniProtKB-KW"/>
</dbReference>
<dbReference type="PANTHER" id="PTHR30204:SF58">
    <property type="entry name" value="HTH-TYPE TRANSCRIPTIONAL REGULATOR YFMP"/>
    <property type="match status" value="1"/>
</dbReference>
<organism evidence="3 4">
    <name type="scientific">Acetobacter nitrogenifigens DSM 23921 = NBRC 105050</name>
    <dbReference type="NCBI Taxonomy" id="1120919"/>
    <lineage>
        <taxon>Bacteria</taxon>
        <taxon>Pseudomonadati</taxon>
        <taxon>Pseudomonadota</taxon>
        <taxon>Alphaproteobacteria</taxon>
        <taxon>Acetobacterales</taxon>
        <taxon>Acetobacteraceae</taxon>
        <taxon>Acetobacter</taxon>
    </lineage>
</organism>
<dbReference type="GO" id="GO:0003700">
    <property type="term" value="F:DNA-binding transcription factor activity"/>
    <property type="evidence" value="ECO:0007669"/>
    <property type="project" value="InterPro"/>
</dbReference>